<dbReference type="AlphaFoldDB" id="A0A382AX53"/>
<feature type="domain" description="AMP-dependent synthetase/ligase" evidence="5">
    <location>
        <begin position="8"/>
        <end position="344"/>
    </location>
</feature>
<dbReference type="Gene3D" id="3.40.50.12780">
    <property type="entry name" value="N-terminal domain of ligase-like"/>
    <property type="match status" value="1"/>
</dbReference>
<dbReference type="Pfam" id="PF13193">
    <property type="entry name" value="AMP-binding_C"/>
    <property type="match status" value="1"/>
</dbReference>
<evidence type="ECO:0000313" key="7">
    <source>
        <dbReference type="EMBL" id="SVB05527.1"/>
    </source>
</evidence>
<protein>
    <recommendedName>
        <fullName evidence="8">AMP-dependent synthetase/ligase domain-containing protein</fullName>
    </recommendedName>
</protein>
<dbReference type="GO" id="GO:0005524">
    <property type="term" value="F:ATP binding"/>
    <property type="evidence" value="ECO:0007669"/>
    <property type="project" value="UniProtKB-KW"/>
</dbReference>
<evidence type="ECO:0000259" key="6">
    <source>
        <dbReference type="Pfam" id="PF13193"/>
    </source>
</evidence>
<evidence type="ECO:0000256" key="3">
    <source>
        <dbReference type="ARBA" id="ARBA00022741"/>
    </source>
</evidence>
<dbReference type="SUPFAM" id="SSF56801">
    <property type="entry name" value="Acetyl-CoA synthetase-like"/>
    <property type="match status" value="1"/>
</dbReference>
<evidence type="ECO:0000256" key="4">
    <source>
        <dbReference type="ARBA" id="ARBA00022840"/>
    </source>
</evidence>
<keyword evidence="4" id="KW-0067">ATP-binding</keyword>
<dbReference type="InterPro" id="IPR010192">
    <property type="entry name" value="MenE"/>
</dbReference>
<dbReference type="InterPro" id="IPR045851">
    <property type="entry name" value="AMP-bd_C_sf"/>
</dbReference>
<keyword evidence="2" id="KW-0436">Ligase</keyword>
<dbReference type="InterPro" id="IPR025110">
    <property type="entry name" value="AMP-bd_C"/>
</dbReference>
<sequence>MIRNPIVKNATTNSDKNAILEHGKSTTYSELAENCSRVAGTLIDLGIRPGDRIALLAMPTTQYLETFSAITGLGCAFIPLNTRLTIPELAEIFRDCAPKILICDQEHKNMGEQLIELTRLSKLFLLNNLFNSSSSSLLTEHRPDTIHSIIYTSGTTGTPKGVILTWENLYESAEGSLANLRSKPDDLWLCCLPLNHIGGLSIPIRTAFSGTCTLLHDGFDPVLVSTVLREQSVSLVSLVPTMLRRLLEVDKKNYPPTLRSIIVGGGPVEKDLLKQALQRGLPVIQTYGMTETSSQITTLAPTEAQTHLGSAGRPLGKTKVQIYPDKEQLGEILVQGPVVTSGYLNNPKKTAEAIKDGWFYTGDVGTIDKQGFLYVHARKDDLIITGGENVNPSEIEESLLEWPGITAAAAIGITDTEWGQRIVVAFTSDNEIAINDLDNWLKERLANFKIPKQYLRVKTLPTTANGKIKRSVLKKLFES</sequence>
<dbReference type="InterPro" id="IPR050237">
    <property type="entry name" value="ATP-dep_AMP-bd_enzyme"/>
</dbReference>
<evidence type="ECO:0000259" key="5">
    <source>
        <dbReference type="Pfam" id="PF00501"/>
    </source>
</evidence>
<dbReference type="PANTHER" id="PTHR43767:SF1">
    <property type="entry name" value="NONRIBOSOMAL PEPTIDE SYNTHASE PES1 (EUROFUNG)-RELATED"/>
    <property type="match status" value="1"/>
</dbReference>
<feature type="domain" description="AMP-binding enzyme C-terminal" evidence="6">
    <location>
        <begin position="394"/>
        <end position="467"/>
    </location>
</feature>
<reference evidence="7" key="1">
    <citation type="submission" date="2018-05" db="EMBL/GenBank/DDBJ databases">
        <authorList>
            <person name="Lanie J.A."/>
            <person name="Ng W.-L."/>
            <person name="Kazmierczak K.M."/>
            <person name="Andrzejewski T.M."/>
            <person name="Davidsen T.M."/>
            <person name="Wayne K.J."/>
            <person name="Tettelin H."/>
            <person name="Glass J.I."/>
            <person name="Rusch D."/>
            <person name="Podicherti R."/>
            <person name="Tsui H.-C.T."/>
            <person name="Winkler M.E."/>
        </authorList>
    </citation>
    <scope>NUCLEOTIDE SEQUENCE</scope>
</reference>
<dbReference type="HAMAP" id="MF_00731">
    <property type="entry name" value="MenE"/>
    <property type="match status" value="1"/>
</dbReference>
<evidence type="ECO:0008006" key="8">
    <source>
        <dbReference type="Google" id="ProtNLM"/>
    </source>
</evidence>
<dbReference type="PANTHER" id="PTHR43767">
    <property type="entry name" value="LONG-CHAIN-FATTY-ACID--COA LIGASE"/>
    <property type="match status" value="1"/>
</dbReference>
<dbReference type="EMBL" id="UINC01027019">
    <property type="protein sequence ID" value="SVB05527.1"/>
    <property type="molecule type" value="Genomic_DNA"/>
</dbReference>
<evidence type="ECO:0000256" key="1">
    <source>
        <dbReference type="ARBA" id="ARBA00022428"/>
    </source>
</evidence>
<keyword evidence="3" id="KW-0547">Nucleotide-binding</keyword>
<gene>
    <name evidence="7" type="ORF">METZ01_LOCUS158381</name>
</gene>
<dbReference type="InterPro" id="IPR020845">
    <property type="entry name" value="AMP-binding_CS"/>
</dbReference>
<dbReference type="Pfam" id="PF00501">
    <property type="entry name" value="AMP-binding"/>
    <property type="match status" value="1"/>
</dbReference>
<dbReference type="GO" id="GO:0008756">
    <property type="term" value="F:o-succinylbenzoate-CoA ligase activity"/>
    <property type="evidence" value="ECO:0007669"/>
    <property type="project" value="InterPro"/>
</dbReference>
<accession>A0A382AX53</accession>
<proteinExistence type="inferred from homology"/>
<dbReference type="NCBIfam" id="TIGR01923">
    <property type="entry name" value="menE"/>
    <property type="match status" value="1"/>
</dbReference>
<organism evidence="7">
    <name type="scientific">marine metagenome</name>
    <dbReference type="NCBI Taxonomy" id="408172"/>
    <lineage>
        <taxon>unclassified sequences</taxon>
        <taxon>metagenomes</taxon>
        <taxon>ecological metagenomes</taxon>
    </lineage>
</organism>
<dbReference type="Gene3D" id="3.30.300.30">
    <property type="match status" value="1"/>
</dbReference>
<dbReference type="InterPro" id="IPR042099">
    <property type="entry name" value="ANL_N_sf"/>
</dbReference>
<keyword evidence="1" id="KW-0474">Menaquinone biosynthesis</keyword>
<dbReference type="InterPro" id="IPR000873">
    <property type="entry name" value="AMP-dep_synth/lig_dom"/>
</dbReference>
<dbReference type="GO" id="GO:0009234">
    <property type="term" value="P:menaquinone biosynthetic process"/>
    <property type="evidence" value="ECO:0007669"/>
    <property type="project" value="UniProtKB-KW"/>
</dbReference>
<evidence type="ECO:0000256" key="2">
    <source>
        <dbReference type="ARBA" id="ARBA00022598"/>
    </source>
</evidence>
<dbReference type="PROSITE" id="PS00455">
    <property type="entry name" value="AMP_BINDING"/>
    <property type="match status" value="1"/>
</dbReference>
<name>A0A382AX53_9ZZZZ</name>